<dbReference type="EMBL" id="GGEC01045061">
    <property type="protein sequence ID" value="MBX25545.1"/>
    <property type="molecule type" value="Transcribed_RNA"/>
</dbReference>
<name>A0A2P2M5P9_RHIMU</name>
<organism evidence="1">
    <name type="scientific">Rhizophora mucronata</name>
    <name type="common">Asiatic mangrove</name>
    <dbReference type="NCBI Taxonomy" id="61149"/>
    <lineage>
        <taxon>Eukaryota</taxon>
        <taxon>Viridiplantae</taxon>
        <taxon>Streptophyta</taxon>
        <taxon>Embryophyta</taxon>
        <taxon>Tracheophyta</taxon>
        <taxon>Spermatophyta</taxon>
        <taxon>Magnoliopsida</taxon>
        <taxon>eudicotyledons</taxon>
        <taxon>Gunneridae</taxon>
        <taxon>Pentapetalae</taxon>
        <taxon>rosids</taxon>
        <taxon>fabids</taxon>
        <taxon>Malpighiales</taxon>
        <taxon>Rhizophoraceae</taxon>
        <taxon>Rhizophora</taxon>
    </lineage>
</organism>
<dbReference type="AlphaFoldDB" id="A0A2P2M5P9"/>
<sequence>MDFFFFNLVVDHWNRELGGHAISRGGSSSGRDNGG</sequence>
<evidence type="ECO:0000313" key="1">
    <source>
        <dbReference type="EMBL" id="MBX25545.1"/>
    </source>
</evidence>
<accession>A0A2P2M5P9</accession>
<proteinExistence type="predicted"/>
<reference evidence="1" key="1">
    <citation type="submission" date="2018-02" db="EMBL/GenBank/DDBJ databases">
        <title>Rhizophora mucronata_Transcriptome.</title>
        <authorList>
            <person name="Meera S.P."/>
            <person name="Sreeshan A."/>
            <person name="Augustine A."/>
        </authorList>
    </citation>
    <scope>NUCLEOTIDE SEQUENCE</scope>
    <source>
        <tissue evidence="1">Leaf</tissue>
    </source>
</reference>
<protein>
    <submittedName>
        <fullName evidence="1">Uncharacterized protein</fullName>
    </submittedName>
</protein>